<dbReference type="Proteomes" id="UP000005741">
    <property type="component" value="Chromosome"/>
</dbReference>
<protein>
    <submittedName>
        <fullName evidence="2">YeeE/YedE family protein</fullName>
    </submittedName>
</protein>
<keyword evidence="1" id="KW-0472">Membrane</keyword>
<feature type="transmembrane region" description="Helical" evidence="1">
    <location>
        <begin position="157"/>
        <end position="179"/>
    </location>
</feature>
<dbReference type="RefSeq" id="WP_004075812.1">
    <property type="nucleotide sequence ID" value="NZ_CM001436.1"/>
</dbReference>
<keyword evidence="3" id="KW-1185">Reference proteome</keyword>
<name>H1YZ03_9EURY</name>
<keyword evidence="1" id="KW-0812">Transmembrane</keyword>
<keyword evidence="1" id="KW-1133">Transmembrane helix</keyword>
<accession>H1YZ03</accession>
<dbReference type="HOGENOM" id="CLU_037802_0_1_2"/>
<feature type="transmembrane region" description="Helical" evidence="1">
    <location>
        <begin position="12"/>
        <end position="28"/>
    </location>
</feature>
<dbReference type="OrthoDB" id="117923at2157"/>
<gene>
    <name evidence="2" type="ORF">Metlim_0079</name>
</gene>
<feature type="transmembrane region" description="Helical" evidence="1">
    <location>
        <begin position="75"/>
        <end position="97"/>
    </location>
</feature>
<dbReference type="Pfam" id="PF04143">
    <property type="entry name" value="Sulf_transp"/>
    <property type="match status" value="1"/>
</dbReference>
<organism evidence="2 3">
    <name type="scientific">Methanoplanus limicola DSM 2279</name>
    <dbReference type="NCBI Taxonomy" id="937775"/>
    <lineage>
        <taxon>Archaea</taxon>
        <taxon>Methanobacteriati</taxon>
        <taxon>Methanobacteriota</taxon>
        <taxon>Stenosarchaea group</taxon>
        <taxon>Methanomicrobia</taxon>
        <taxon>Methanomicrobiales</taxon>
        <taxon>Methanomicrobiaceae</taxon>
        <taxon>Methanoplanus</taxon>
    </lineage>
</organism>
<sequence>MLSDYHKNRTFQLALGLITGVAFGIFLQKGGVTYYDIIMGQLLLTDFTVVKLMVTAVLVGMPGVYLLIHMGGAKLHINIGSVSTVIIGGLIFGAGFAVLGLCPGTVAGALGQGSVDAFFGIIGIMLGAGLFALIYPKIKDNLLNYRKVQYTTLPEMLGIKPAYLIVIILILGAGFIYALENLGL</sequence>
<evidence type="ECO:0000313" key="2">
    <source>
        <dbReference type="EMBL" id="EHQ34232.1"/>
    </source>
</evidence>
<dbReference type="EMBL" id="CM001436">
    <property type="protein sequence ID" value="EHQ34232.1"/>
    <property type="molecule type" value="Genomic_DNA"/>
</dbReference>
<feature type="transmembrane region" description="Helical" evidence="1">
    <location>
        <begin position="117"/>
        <end position="136"/>
    </location>
</feature>
<reference evidence="2 3" key="1">
    <citation type="submission" date="2011-10" db="EMBL/GenBank/DDBJ databases">
        <title>The Improved High-Quality Draft genome of Methanoplanus limicola DSM 2279.</title>
        <authorList>
            <consortium name="US DOE Joint Genome Institute (JGI-PGF)"/>
            <person name="Lucas S."/>
            <person name="Copeland A."/>
            <person name="Lapidus A."/>
            <person name="Glavina del Rio T."/>
            <person name="Dalin E."/>
            <person name="Tice H."/>
            <person name="Bruce D."/>
            <person name="Goodwin L."/>
            <person name="Pitluck S."/>
            <person name="Peters L."/>
            <person name="Mikhailova N."/>
            <person name="Lu M."/>
            <person name="Kyrpides N."/>
            <person name="Mavromatis K."/>
            <person name="Ivanova N."/>
            <person name="Markowitz V."/>
            <person name="Cheng J.-F."/>
            <person name="Hugenholtz P."/>
            <person name="Woyke T."/>
            <person name="Wu D."/>
            <person name="Wirth R."/>
            <person name="Brambilla E.-M."/>
            <person name="Klenk H.-P."/>
            <person name="Eisen J.A."/>
        </authorList>
    </citation>
    <scope>NUCLEOTIDE SEQUENCE [LARGE SCALE GENOMIC DNA]</scope>
    <source>
        <strain evidence="2 3">DSM 2279</strain>
    </source>
</reference>
<dbReference type="STRING" id="937775.Metlim_0079"/>
<proteinExistence type="predicted"/>
<evidence type="ECO:0000313" key="3">
    <source>
        <dbReference type="Proteomes" id="UP000005741"/>
    </source>
</evidence>
<evidence type="ECO:0000256" key="1">
    <source>
        <dbReference type="SAM" id="Phobius"/>
    </source>
</evidence>
<dbReference type="InParanoid" id="H1YZ03"/>
<dbReference type="InterPro" id="IPR007272">
    <property type="entry name" value="Sulf_transp_TsuA/YedE"/>
</dbReference>
<feature type="transmembrane region" description="Helical" evidence="1">
    <location>
        <begin position="48"/>
        <end position="68"/>
    </location>
</feature>
<dbReference type="AlphaFoldDB" id="H1YZ03"/>